<protein>
    <submittedName>
        <fullName evidence="1">Uncharacterized protein</fullName>
    </submittedName>
</protein>
<proteinExistence type="predicted"/>
<dbReference type="EMBL" id="AFWF01000240">
    <property type="protein sequence ID" value="EGU34611.1"/>
    <property type="molecule type" value="Genomic_DNA"/>
</dbReference>
<gene>
    <name evidence="1" type="ORF">VII00023_07579</name>
</gene>
<sequence>GKVVSNDGLRTLLVKGGTQKVQRTMTSIDEHQTITTKIDQFQPLIRAIDLTPGEDFGRIVIIQ</sequence>
<accession>F9S5Y0</accession>
<feature type="non-terminal residue" evidence="1">
    <location>
        <position position="1"/>
    </location>
</feature>
<reference evidence="1 2" key="1">
    <citation type="journal article" date="2012" name="Int. J. Syst. Evol. Microbiol.">
        <title>Vibrio caribbeanicus sp. nov., isolated from the marine sponge Scleritoderma cyanea.</title>
        <authorList>
            <person name="Hoffmann M."/>
            <person name="Monday S.R."/>
            <person name="Allard M.W."/>
            <person name="Strain E.A."/>
            <person name="Whittaker P."/>
            <person name="Naum M."/>
            <person name="McCarthy P.J."/>
            <person name="Lopez J.V."/>
            <person name="Fischer M."/>
            <person name="Brown E.W."/>
        </authorList>
    </citation>
    <scope>NUCLEOTIDE SEQUENCE [LARGE SCALE GENOMIC DNA]</scope>
    <source>
        <strain evidence="1 2">ATCC 700023</strain>
    </source>
</reference>
<comment type="caution">
    <text evidence="1">The sequence shown here is derived from an EMBL/GenBank/DDBJ whole genome shotgun (WGS) entry which is preliminary data.</text>
</comment>
<name>F9S5Y0_9VIBR</name>
<dbReference type="Proteomes" id="UP000004605">
    <property type="component" value="Unassembled WGS sequence"/>
</dbReference>
<keyword evidence="2" id="KW-1185">Reference proteome</keyword>
<dbReference type="AlphaFoldDB" id="F9S5Y0"/>
<evidence type="ECO:0000313" key="1">
    <source>
        <dbReference type="EMBL" id="EGU34611.1"/>
    </source>
</evidence>
<evidence type="ECO:0000313" key="2">
    <source>
        <dbReference type="Proteomes" id="UP000004605"/>
    </source>
</evidence>
<organism evidence="1 2">
    <name type="scientific">Vibrio ichthyoenteri ATCC 700023</name>
    <dbReference type="NCBI Taxonomy" id="870968"/>
    <lineage>
        <taxon>Bacteria</taxon>
        <taxon>Pseudomonadati</taxon>
        <taxon>Pseudomonadota</taxon>
        <taxon>Gammaproteobacteria</taxon>
        <taxon>Vibrionales</taxon>
        <taxon>Vibrionaceae</taxon>
        <taxon>Vibrio</taxon>
    </lineage>
</organism>